<evidence type="ECO:0000256" key="2">
    <source>
        <dbReference type="ARBA" id="ARBA00008020"/>
    </source>
</evidence>
<keyword evidence="11" id="KW-1185">Reference proteome</keyword>
<evidence type="ECO:0000256" key="7">
    <source>
        <dbReference type="ARBA" id="ARBA00023186"/>
    </source>
</evidence>
<dbReference type="NCBIfam" id="TIGR02346">
    <property type="entry name" value="chap_CCT_theta"/>
    <property type="match status" value="1"/>
</dbReference>
<dbReference type="Gene3D" id="3.30.260.10">
    <property type="entry name" value="TCP-1-like chaperonin intermediate domain"/>
    <property type="match status" value="1"/>
</dbReference>
<dbReference type="GO" id="GO:0140662">
    <property type="term" value="F:ATP-dependent protein folding chaperone"/>
    <property type="evidence" value="ECO:0007669"/>
    <property type="project" value="InterPro"/>
</dbReference>
<accession>A0A8C4QRB4</accession>
<dbReference type="FunFam" id="3.50.7.10:FF:000008">
    <property type="entry name" value="T-complex protein 1 subunit theta"/>
    <property type="match status" value="1"/>
</dbReference>
<dbReference type="GO" id="GO:0016887">
    <property type="term" value="F:ATP hydrolysis activity"/>
    <property type="evidence" value="ECO:0007669"/>
    <property type="project" value="InterPro"/>
</dbReference>
<dbReference type="InterPro" id="IPR012721">
    <property type="entry name" value="Chap_CCT_theta"/>
</dbReference>
<dbReference type="GO" id="GO:0005737">
    <property type="term" value="C:cytoplasm"/>
    <property type="evidence" value="ECO:0007669"/>
    <property type="project" value="UniProtKB-SubCell"/>
</dbReference>
<reference evidence="10" key="2">
    <citation type="submission" date="2025-09" db="UniProtKB">
        <authorList>
            <consortium name="Ensembl"/>
        </authorList>
    </citation>
    <scope>IDENTIFICATION</scope>
</reference>
<dbReference type="SUPFAM" id="SSF54849">
    <property type="entry name" value="GroEL-intermediate domain like"/>
    <property type="match status" value="1"/>
</dbReference>
<dbReference type="SUPFAM" id="SSF48592">
    <property type="entry name" value="GroEL equatorial domain-like"/>
    <property type="match status" value="1"/>
</dbReference>
<proteinExistence type="inferred from homology"/>
<evidence type="ECO:0000256" key="1">
    <source>
        <dbReference type="ARBA" id="ARBA00004496"/>
    </source>
</evidence>
<keyword evidence="6 9" id="KW-0067">ATP-binding</keyword>
<dbReference type="InterPro" id="IPR002194">
    <property type="entry name" value="Chaperonin_TCP-1_CS"/>
</dbReference>
<dbReference type="OMA" id="ANILRPM"/>
<evidence type="ECO:0000313" key="11">
    <source>
        <dbReference type="Proteomes" id="UP000694388"/>
    </source>
</evidence>
<evidence type="ECO:0000256" key="6">
    <source>
        <dbReference type="ARBA" id="ARBA00022840"/>
    </source>
</evidence>
<dbReference type="Pfam" id="PF00118">
    <property type="entry name" value="Cpn60_TCP1"/>
    <property type="match status" value="1"/>
</dbReference>
<reference evidence="10" key="1">
    <citation type="submission" date="2025-08" db="UniProtKB">
        <authorList>
            <consortium name="Ensembl"/>
        </authorList>
    </citation>
    <scope>IDENTIFICATION</scope>
</reference>
<dbReference type="InterPro" id="IPR017998">
    <property type="entry name" value="Chaperone_TCP-1"/>
</dbReference>
<dbReference type="PROSITE" id="PS00995">
    <property type="entry name" value="TCP1_3"/>
    <property type="match status" value="1"/>
</dbReference>
<dbReference type="GO" id="GO:0035095">
    <property type="term" value="P:behavioral response to nicotine"/>
    <property type="evidence" value="ECO:0007669"/>
    <property type="project" value="Ensembl"/>
</dbReference>
<evidence type="ECO:0000256" key="4">
    <source>
        <dbReference type="ARBA" id="ARBA00022490"/>
    </source>
</evidence>
<dbReference type="Gene3D" id="1.10.560.10">
    <property type="entry name" value="GroEL-like equatorial domain"/>
    <property type="match status" value="1"/>
</dbReference>
<dbReference type="AlphaFoldDB" id="A0A8C4QRB4"/>
<keyword evidence="7 9" id="KW-0143">Chaperone</keyword>
<dbReference type="InterPro" id="IPR027409">
    <property type="entry name" value="GroEL-like_apical_dom_sf"/>
</dbReference>
<comment type="subcellular location">
    <subcellularLocation>
        <location evidence="1">Cytoplasm</location>
    </subcellularLocation>
</comment>
<dbReference type="GO" id="GO:0005524">
    <property type="term" value="F:ATP binding"/>
    <property type="evidence" value="ECO:0007669"/>
    <property type="project" value="UniProtKB-KW"/>
</dbReference>
<dbReference type="InterPro" id="IPR027413">
    <property type="entry name" value="GROEL-like_equatorial_sf"/>
</dbReference>
<protein>
    <recommendedName>
        <fullName evidence="3">T-complex protein 1 subunit theta</fullName>
    </recommendedName>
    <alternativeName>
        <fullName evidence="8">CCT-theta</fullName>
    </alternativeName>
</protein>
<dbReference type="Ensembl" id="ENSEBUT00000019183.1">
    <property type="protein sequence ID" value="ENSEBUP00000018608.1"/>
    <property type="gene ID" value="ENSEBUG00000011611.1"/>
</dbReference>
<dbReference type="InterPro" id="IPR002423">
    <property type="entry name" value="Cpn60/GroEL/TCP-1"/>
</dbReference>
<dbReference type="GeneTree" id="ENSGT00550000074783"/>
<dbReference type="SUPFAM" id="SSF52029">
    <property type="entry name" value="GroEL apical domain-like"/>
    <property type="match status" value="1"/>
</dbReference>
<dbReference type="PANTHER" id="PTHR11353">
    <property type="entry name" value="CHAPERONIN"/>
    <property type="match status" value="1"/>
</dbReference>
<dbReference type="PRINTS" id="PR00304">
    <property type="entry name" value="TCOMPLEXTCP1"/>
</dbReference>
<sequence length="394" mass="42427">MNKMVINHLEKLFVTNDSATMLRELEVEHPVARILVMAGNMQEQEIGDGTNLVIIFGGALLAQASELLHAGLSVPEVVSGFERACEKALELLPTLVSYSLNDERDKAEVARLLSPVLGSKQPGNESLLSKLVALACVSVLTSSGHFNVENICITKILGSSLGESDVVQGLVFKRDVETTVRAVTDAKIAIFSCPIDLANTETKGTVLLSSAAELKAFSHGEESHLDTTFSDLAAAGANVLVSGGKVSDMAIHFANKKGLMVVRLNSKWDLRRLCKAVGATALPMLTIPSPEQLGHCANVSATEIGETQVVMFKQGPNKGAISTILLRGSTENLLDDVERALDDAINTYKVLLKDKRLLPGAGATEMELARELESFGEVRMSCVIWKGLFRQKRF</sequence>
<dbReference type="Proteomes" id="UP000694388">
    <property type="component" value="Unplaced"/>
</dbReference>
<evidence type="ECO:0000256" key="9">
    <source>
        <dbReference type="RuleBase" id="RU004187"/>
    </source>
</evidence>
<comment type="similarity">
    <text evidence="2 9">Belongs to the TCP-1 chaperonin family.</text>
</comment>
<evidence type="ECO:0000256" key="8">
    <source>
        <dbReference type="ARBA" id="ARBA00029602"/>
    </source>
</evidence>
<evidence type="ECO:0000256" key="3">
    <source>
        <dbReference type="ARBA" id="ARBA00016981"/>
    </source>
</evidence>
<dbReference type="Gene3D" id="3.50.7.10">
    <property type="entry name" value="GroEL"/>
    <property type="match status" value="1"/>
</dbReference>
<keyword evidence="4" id="KW-0963">Cytoplasm</keyword>
<dbReference type="InterPro" id="IPR027410">
    <property type="entry name" value="TCP-1-like_intermed_sf"/>
</dbReference>
<keyword evidence="5 9" id="KW-0547">Nucleotide-binding</keyword>
<evidence type="ECO:0000313" key="10">
    <source>
        <dbReference type="Ensembl" id="ENSEBUP00000018608.1"/>
    </source>
</evidence>
<name>A0A8C4QRB4_EPTBU</name>
<organism evidence="10 11">
    <name type="scientific">Eptatretus burgeri</name>
    <name type="common">Inshore hagfish</name>
    <dbReference type="NCBI Taxonomy" id="7764"/>
    <lineage>
        <taxon>Eukaryota</taxon>
        <taxon>Metazoa</taxon>
        <taxon>Chordata</taxon>
        <taxon>Craniata</taxon>
        <taxon>Vertebrata</taxon>
        <taxon>Cyclostomata</taxon>
        <taxon>Myxini</taxon>
        <taxon>Myxiniformes</taxon>
        <taxon>Myxinidae</taxon>
        <taxon>Eptatretinae</taxon>
        <taxon>Eptatretus</taxon>
    </lineage>
</organism>
<evidence type="ECO:0000256" key="5">
    <source>
        <dbReference type="ARBA" id="ARBA00022741"/>
    </source>
</evidence>
<dbReference type="GO" id="GO:0051082">
    <property type="term" value="F:unfolded protein binding"/>
    <property type="evidence" value="ECO:0007669"/>
    <property type="project" value="InterPro"/>
</dbReference>